<protein>
    <recommendedName>
        <fullName evidence="3">IS66 family insertion sequence element accessory protein TnpB</fullName>
    </recommendedName>
</protein>
<dbReference type="Proteomes" id="UP001338309">
    <property type="component" value="Unassembled WGS sequence"/>
</dbReference>
<evidence type="ECO:0000313" key="1">
    <source>
        <dbReference type="EMBL" id="GMQ31715.1"/>
    </source>
</evidence>
<dbReference type="NCBIfam" id="NF047593">
    <property type="entry name" value="IS66_ISAeme5_TnpA"/>
    <property type="match status" value="1"/>
</dbReference>
<comment type="caution">
    <text evidence="1">The sequence shown here is derived from an EMBL/GenBank/DDBJ whole genome shotgun (WGS) entry which is preliminary data.</text>
</comment>
<evidence type="ECO:0000313" key="2">
    <source>
        <dbReference type="Proteomes" id="UP001338309"/>
    </source>
</evidence>
<keyword evidence="2" id="KW-1185">Reference proteome</keyword>
<gene>
    <name evidence="1" type="ORF">Aconfl_43600</name>
</gene>
<sequence length="115" mass="12734">MKRASQQEMEAMVASFKSSGLTQRDFCLRENIKLPTFSYWYRKVGAGATAVSSGFTEVSPSLPSGDLEVVYPNGVRIRGIQELKLGRDSRKHRLWRATLGQALNADHTFLLATGA</sequence>
<name>A0ABQ6PUQ6_9BACT</name>
<accession>A0ABQ6PUQ6</accession>
<dbReference type="EMBL" id="BTPD01000027">
    <property type="protein sequence ID" value="GMQ31715.1"/>
    <property type="molecule type" value="Genomic_DNA"/>
</dbReference>
<organism evidence="1 2">
    <name type="scientific">Algoriphagus confluentis</name>
    <dbReference type="NCBI Taxonomy" id="1697556"/>
    <lineage>
        <taxon>Bacteria</taxon>
        <taxon>Pseudomonadati</taxon>
        <taxon>Bacteroidota</taxon>
        <taxon>Cytophagia</taxon>
        <taxon>Cytophagales</taxon>
        <taxon>Cyclobacteriaceae</taxon>
        <taxon>Algoriphagus</taxon>
    </lineage>
</organism>
<proteinExistence type="predicted"/>
<evidence type="ECO:0008006" key="3">
    <source>
        <dbReference type="Google" id="ProtNLM"/>
    </source>
</evidence>
<reference evidence="1 2" key="1">
    <citation type="submission" date="2023-08" db="EMBL/GenBank/DDBJ databases">
        <title>Draft genome sequence of Algoriphagus confluentis.</title>
        <authorList>
            <person name="Takatani N."/>
            <person name="Hosokawa M."/>
            <person name="Sawabe T."/>
        </authorList>
    </citation>
    <scope>NUCLEOTIDE SEQUENCE [LARGE SCALE GENOMIC DNA]</scope>
    <source>
        <strain evidence="1 2">NBRC 111222</strain>
    </source>
</reference>
<dbReference type="RefSeq" id="WP_338226512.1">
    <property type="nucleotide sequence ID" value="NZ_BTPD01000027.1"/>
</dbReference>